<protein>
    <submittedName>
        <fullName evidence="2">HNH endonuclease</fullName>
    </submittedName>
</protein>
<proteinExistence type="predicted"/>
<dbReference type="EMBL" id="JFZA02000002">
    <property type="protein sequence ID" value="KFG91713.1"/>
    <property type="molecule type" value="Genomic_DNA"/>
</dbReference>
<accession>A0A086PE95</accession>
<keyword evidence="2" id="KW-0378">Hydrolase</keyword>
<reference evidence="2" key="1">
    <citation type="submission" date="2014-08" db="EMBL/GenBank/DDBJ databases">
        <title>Draft genome sequences of Sphingobium herbicidovorans.</title>
        <authorList>
            <person name="Gan H.M."/>
            <person name="Gan H.Y."/>
            <person name="Savka M.A."/>
        </authorList>
    </citation>
    <scope>NUCLEOTIDE SEQUENCE [LARGE SCALE GENOMIC DNA]</scope>
    <source>
        <strain evidence="2">NBRC 16415</strain>
    </source>
</reference>
<feature type="region of interest" description="Disordered" evidence="1">
    <location>
        <begin position="52"/>
        <end position="84"/>
    </location>
</feature>
<keyword evidence="3" id="KW-1185">Reference proteome</keyword>
<dbReference type="eggNOG" id="COG1403">
    <property type="taxonomic scope" value="Bacteria"/>
</dbReference>
<comment type="caution">
    <text evidence="2">The sequence shown here is derived from an EMBL/GenBank/DDBJ whole genome shotgun (WGS) entry which is preliminary data.</text>
</comment>
<gene>
    <name evidence="2" type="ORF">BV98_000571</name>
</gene>
<dbReference type="STRING" id="76947.GCA_002080435_02376"/>
<dbReference type="PATRIC" id="fig|1219045.3.peg.582"/>
<feature type="compositionally biased region" description="Basic and acidic residues" evidence="1">
    <location>
        <begin position="68"/>
        <end position="77"/>
    </location>
</feature>
<name>A0A086PE95_SPHHM</name>
<evidence type="ECO:0000313" key="3">
    <source>
        <dbReference type="Proteomes" id="UP000024284"/>
    </source>
</evidence>
<keyword evidence="2" id="KW-0540">Nuclease</keyword>
<dbReference type="GO" id="GO:0004519">
    <property type="term" value="F:endonuclease activity"/>
    <property type="evidence" value="ECO:0007669"/>
    <property type="project" value="UniProtKB-KW"/>
</dbReference>
<evidence type="ECO:0000256" key="1">
    <source>
        <dbReference type="SAM" id="MobiDB-lite"/>
    </source>
</evidence>
<sequence>MGVRFRSEWPYFRYMLGPVVRLGGAKHSSPWNWKRGWWRHRPRFFLGDAMPTMPKRLRPAGTRSQAQARKEADDRRGSAASRGYTSRWSKAAATFRRGHPLCEYCSLEDRVEPSTLVDHLYPHRTYDGVFWRVEWWVASCASCHSGMKQAVEAAGKAAIDALARRLGREPLT</sequence>
<evidence type="ECO:0000313" key="2">
    <source>
        <dbReference type="EMBL" id="KFG91713.1"/>
    </source>
</evidence>
<dbReference type="Proteomes" id="UP000024284">
    <property type="component" value="Unassembled WGS sequence"/>
</dbReference>
<organism evidence="2 3">
    <name type="scientific">Sphingobium herbicidovorans (strain ATCC 700291 / DSM 11019 / CCUG 56400 / KCTC 2939 / LMG 18315 / NBRC 16415 / MH)</name>
    <name type="common">Sphingomonas herbicidovorans</name>
    <dbReference type="NCBI Taxonomy" id="1219045"/>
    <lineage>
        <taxon>Bacteria</taxon>
        <taxon>Pseudomonadati</taxon>
        <taxon>Pseudomonadota</taxon>
        <taxon>Alphaproteobacteria</taxon>
        <taxon>Sphingomonadales</taxon>
        <taxon>Sphingomonadaceae</taxon>
        <taxon>Sphingobium</taxon>
    </lineage>
</organism>
<dbReference type="AlphaFoldDB" id="A0A086PE95"/>
<dbReference type="RefSeq" id="WP_197053193.1">
    <property type="nucleotide sequence ID" value="NZ_BCZD01000018.1"/>
</dbReference>
<keyword evidence="2" id="KW-0255">Endonuclease</keyword>